<keyword evidence="9" id="KW-0010">Activator</keyword>
<accession>A0A6P8DI19</accession>
<evidence type="ECO:0000256" key="12">
    <source>
        <dbReference type="PROSITE-ProRule" id="PRU00357"/>
    </source>
</evidence>
<dbReference type="InterPro" id="IPR010402">
    <property type="entry name" value="CCT_domain"/>
</dbReference>
<keyword evidence="6" id="KW-0862">Zinc</keyword>
<dbReference type="Pfam" id="PF06203">
    <property type="entry name" value="CCT"/>
    <property type="match status" value="1"/>
</dbReference>
<evidence type="ECO:0000256" key="10">
    <source>
        <dbReference type="ARBA" id="ARBA00023163"/>
    </source>
</evidence>
<dbReference type="GO" id="GO:0005634">
    <property type="term" value="C:nucleus"/>
    <property type="evidence" value="ECO:0007669"/>
    <property type="project" value="UniProtKB-SubCell"/>
</dbReference>
<dbReference type="Pfam" id="PF00320">
    <property type="entry name" value="GATA"/>
    <property type="match status" value="1"/>
</dbReference>
<keyword evidence="5" id="KW-0863">Zinc-finger</keyword>
<dbReference type="GO" id="GO:0008270">
    <property type="term" value="F:zinc ion binding"/>
    <property type="evidence" value="ECO:0007669"/>
    <property type="project" value="UniProtKB-KW"/>
</dbReference>
<feature type="compositionally biased region" description="Acidic residues" evidence="13">
    <location>
        <begin position="19"/>
        <end position="36"/>
    </location>
</feature>
<feature type="domain" description="CCT" evidence="14">
    <location>
        <begin position="140"/>
        <end position="182"/>
    </location>
</feature>
<dbReference type="SUPFAM" id="SSF57716">
    <property type="entry name" value="Glucocorticoid receptor-like (DNA-binding domain)"/>
    <property type="match status" value="1"/>
</dbReference>
<evidence type="ECO:0000313" key="17">
    <source>
        <dbReference type="RefSeq" id="XP_031396967.1"/>
    </source>
</evidence>
<proteinExistence type="inferred from homology"/>
<dbReference type="PROSITE" id="PS51320">
    <property type="entry name" value="TIFY"/>
    <property type="match status" value="1"/>
</dbReference>
<dbReference type="InterPro" id="IPR013088">
    <property type="entry name" value="Znf_NHR/GATA"/>
</dbReference>
<feature type="region of interest" description="Disordered" evidence="13">
    <location>
        <begin position="302"/>
        <end position="322"/>
    </location>
</feature>
<keyword evidence="4" id="KW-0479">Metal-binding</keyword>
<gene>
    <name evidence="17" type="primary">LOC116207958</name>
</gene>
<protein>
    <submittedName>
        <fullName evidence="17">GATA transcription factor 19-like isoform X1</fullName>
    </submittedName>
</protein>
<keyword evidence="10" id="KW-0804">Transcription</keyword>
<evidence type="ECO:0000313" key="16">
    <source>
        <dbReference type="Proteomes" id="UP000515151"/>
    </source>
</evidence>
<reference evidence="17" key="2">
    <citation type="submission" date="2025-08" db="UniProtKB">
        <authorList>
            <consortium name="RefSeq"/>
        </authorList>
    </citation>
    <scope>IDENTIFICATION</scope>
    <source>
        <tissue evidence="17">Leaf</tissue>
    </source>
</reference>
<comment type="similarity">
    <text evidence="3">Belongs to the type IV zinc-finger family. Class C subfamily.</text>
</comment>
<dbReference type="PROSITE" id="PS51017">
    <property type="entry name" value="CCT"/>
    <property type="match status" value="1"/>
</dbReference>
<dbReference type="GO" id="GO:0043565">
    <property type="term" value="F:sequence-specific DNA binding"/>
    <property type="evidence" value="ECO:0007669"/>
    <property type="project" value="InterPro"/>
</dbReference>
<dbReference type="Pfam" id="PF06200">
    <property type="entry name" value="tify"/>
    <property type="match status" value="1"/>
</dbReference>
<dbReference type="AlphaFoldDB" id="A0A6P8DI19"/>
<keyword evidence="11 12" id="KW-0539">Nucleus</keyword>
<sequence length="370" mass="40337">MASAYPQPLQARAIGEQVGEVDGECDDDDDTMEDMEEASHSNVNSGNSCGMNCGNGYGGVALAPRTNELTISFDGEVYVFPAVTPEKVVLLNSEMTQYVQALLLLLGGSDAPSIVPAVEVPYEHNGGLGENSKNSNRLRRIASLVRFREKRKERCFDKKIRYTARKEVAQRMHRKNGQFASVNESHNASTWDATQSCSQERTPIPETFLRRCQHCGISESATPAMRRGPAGPRTLCNACGLMWANKVHLVLHISIGTLRDLSKGGKNLSVDQIEPETPVDVKHAAQNGGHFCEYLDDHGVSGGSSTDDQKLNDQSVLPDNRDFTESDDIIAQTLPMIANSSADEDEQGVGRLIEFANPLATDIGIPLDFN</sequence>
<evidence type="ECO:0000256" key="11">
    <source>
        <dbReference type="ARBA" id="ARBA00023242"/>
    </source>
</evidence>
<dbReference type="SMART" id="SM00401">
    <property type="entry name" value="ZnF_GATA"/>
    <property type="match status" value="1"/>
</dbReference>
<dbReference type="Proteomes" id="UP000515151">
    <property type="component" value="Chromosome 1"/>
</dbReference>
<dbReference type="OrthoDB" id="2162994at2759"/>
<evidence type="ECO:0000256" key="9">
    <source>
        <dbReference type="ARBA" id="ARBA00023159"/>
    </source>
</evidence>
<name>A0A6P8DI19_PUNGR</name>
<evidence type="ECO:0000256" key="1">
    <source>
        <dbReference type="ARBA" id="ARBA00002206"/>
    </source>
</evidence>
<dbReference type="GO" id="GO:0006355">
    <property type="term" value="P:regulation of DNA-templated transcription"/>
    <property type="evidence" value="ECO:0007669"/>
    <property type="project" value="InterPro"/>
</dbReference>
<feature type="region of interest" description="Disordered" evidence="13">
    <location>
        <begin position="15"/>
        <end position="43"/>
    </location>
</feature>
<keyword evidence="8" id="KW-0238">DNA-binding</keyword>
<evidence type="ECO:0000256" key="7">
    <source>
        <dbReference type="ARBA" id="ARBA00023015"/>
    </source>
</evidence>
<dbReference type="GeneID" id="116207958"/>
<evidence type="ECO:0000256" key="8">
    <source>
        <dbReference type="ARBA" id="ARBA00023125"/>
    </source>
</evidence>
<evidence type="ECO:0000256" key="5">
    <source>
        <dbReference type="ARBA" id="ARBA00022771"/>
    </source>
</evidence>
<evidence type="ECO:0000256" key="6">
    <source>
        <dbReference type="ARBA" id="ARBA00022833"/>
    </source>
</evidence>
<comment type="function">
    <text evidence="1">Transcriptional activator that specifically binds 5'-GATA-3' or 5'-GAT-3' motifs within gene promoters.</text>
</comment>
<dbReference type="SMR" id="A0A6P8DI19"/>
<evidence type="ECO:0000256" key="3">
    <source>
        <dbReference type="ARBA" id="ARBA00007722"/>
    </source>
</evidence>
<dbReference type="PROSITE" id="PS00344">
    <property type="entry name" value="GATA_ZN_FINGER_1"/>
    <property type="match status" value="1"/>
</dbReference>
<dbReference type="InterPro" id="IPR000679">
    <property type="entry name" value="Znf_GATA"/>
</dbReference>
<comment type="subcellular location">
    <subcellularLocation>
        <location evidence="2 12">Nucleus</location>
    </subcellularLocation>
</comment>
<evidence type="ECO:0000256" key="4">
    <source>
        <dbReference type="ARBA" id="ARBA00022723"/>
    </source>
</evidence>
<feature type="domain" description="Tify" evidence="15">
    <location>
        <begin position="62"/>
        <end position="97"/>
    </location>
</feature>
<dbReference type="InterPro" id="IPR045280">
    <property type="entry name" value="TIFY-like"/>
</dbReference>
<evidence type="ECO:0000256" key="13">
    <source>
        <dbReference type="SAM" id="MobiDB-lite"/>
    </source>
</evidence>
<evidence type="ECO:0000256" key="2">
    <source>
        <dbReference type="ARBA" id="ARBA00004123"/>
    </source>
</evidence>
<dbReference type="Gene3D" id="3.30.50.10">
    <property type="entry name" value="Erythroid Transcription Factor GATA-1, subunit A"/>
    <property type="match status" value="1"/>
</dbReference>
<dbReference type="RefSeq" id="XP_031396967.1">
    <property type="nucleotide sequence ID" value="XM_031541107.1"/>
</dbReference>
<evidence type="ECO:0000259" key="15">
    <source>
        <dbReference type="PROSITE" id="PS51320"/>
    </source>
</evidence>
<dbReference type="PANTHER" id="PTHR46125">
    <property type="entry name" value="GATA TRANSCRIPTION FACTOR 28"/>
    <property type="match status" value="1"/>
</dbReference>
<dbReference type="PANTHER" id="PTHR46125:SF7">
    <property type="entry name" value="GATA TRANSCRIPTION FACTOR 19-LIKE ISOFORM X1"/>
    <property type="match status" value="1"/>
</dbReference>
<keyword evidence="16" id="KW-1185">Reference proteome</keyword>
<reference evidence="16" key="1">
    <citation type="journal article" date="2020" name="Plant Biotechnol. J.">
        <title>The pomegranate (Punica granatum L.) draft genome dissects genetic divergence between soft- and hard-seeded cultivars.</title>
        <authorList>
            <person name="Luo X."/>
            <person name="Li H."/>
            <person name="Wu Z."/>
            <person name="Yao W."/>
            <person name="Zhao P."/>
            <person name="Cao D."/>
            <person name="Yu H."/>
            <person name="Li K."/>
            <person name="Poudel K."/>
            <person name="Zhao D."/>
            <person name="Zhang F."/>
            <person name="Xia X."/>
            <person name="Chen L."/>
            <person name="Wang Q."/>
            <person name="Jing D."/>
            <person name="Cao S."/>
        </authorList>
    </citation>
    <scope>NUCLEOTIDE SEQUENCE [LARGE SCALE GENOMIC DNA]</scope>
    <source>
        <strain evidence="16">cv. Tunisia</strain>
    </source>
</reference>
<keyword evidence="7" id="KW-0805">Transcription regulation</keyword>
<dbReference type="CDD" id="cd00202">
    <property type="entry name" value="ZnF_GATA"/>
    <property type="match status" value="1"/>
</dbReference>
<evidence type="ECO:0000259" key="14">
    <source>
        <dbReference type="PROSITE" id="PS51017"/>
    </source>
</evidence>
<organism evidence="16 17">
    <name type="scientific">Punica granatum</name>
    <name type="common">Pomegranate</name>
    <dbReference type="NCBI Taxonomy" id="22663"/>
    <lineage>
        <taxon>Eukaryota</taxon>
        <taxon>Viridiplantae</taxon>
        <taxon>Streptophyta</taxon>
        <taxon>Embryophyta</taxon>
        <taxon>Tracheophyta</taxon>
        <taxon>Spermatophyta</taxon>
        <taxon>Magnoliopsida</taxon>
        <taxon>eudicotyledons</taxon>
        <taxon>Gunneridae</taxon>
        <taxon>Pentapetalae</taxon>
        <taxon>rosids</taxon>
        <taxon>malvids</taxon>
        <taxon>Myrtales</taxon>
        <taxon>Lythraceae</taxon>
        <taxon>Punica</taxon>
    </lineage>
</organism>
<dbReference type="InterPro" id="IPR010399">
    <property type="entry name" value="Tify_dom"/>
</dbReference>